<evidence type="ECO:0000313" key="3">
    <source>
        <dbReference type="Proteomes" id="UP000007113"/>
    </source>
</evidence>
<feature type="region of interest" description="Disordered" evidence="1">
    <location>
        <begin position="1"/>
        <end position="51"/>
    </location>
</feature>
<dbReference type="AlphaFoldDB" id="G8NRZ2"/>
<protein>
    <submittedName>
        <fullName evidence="2">Uncharacterized protein</fullName>
    </submittedName>
</protein>
<gene>
    <name evidence="2" type="ordered locus">AciX8_0756</name>
</gene>
<reference evidence="2 3" key="1">
    <citation type="submission" date="2011-11" db="EMBL/GenBank/DDBJ databases">
        <title>Complete sequence of Granulicella mallensis MP5ACTX8.</title>
        <authorList>
            <consortium name="US DOE Joint Genome Institute"/>
            <person name="Lucas S."/>
            <person name="Copeland A."/>
            <person name="Lapidus A."/>
            <person name="Cheng J.-F."/>
            <person name="Goodwin L."/>
            <person name="Pitluck S."/>
            <person name="Peters L."/>
            <person name="Lu M."/>
            <person name="Detter J.C."/>
            <person name="Han C."/>
            <person name="Tapia R."/>
            <person name="Land M."/>
            <person name="Hauser L."/>
            <person name="Kyrpides N."/>
            <person name="Ivanova N."/>
            <person name="Mikhailova N."/>
            <person name="Pagani I."/>
            <person name="Rawat S."/>
            <person name="Mannisto M."/>
            <person name="Haggblom M."/>
            <person name="Woyke T."/>
        </authorList>
    </citation>
    <scope>NUCLEOTIDE SEQUENCE [LARGE SCALE GENOMIC DNA]</scope>
    <source>
        <strain evidence="3">ATCC BAA-1857 / DSM 23137 / MP5ACTX8</strain>
    </source>
</reference>
<dbReference type="Proteomes" id="UP000007113">
    <property type="component" value="Chromosome"/>
</dbReference>
<organism evidence="2 3">
    <name type="scientific">Granulicella mallensis (strain ATCC BAA-1857 / DSM 23137 / MP5ACTX8)</name>
    <dbReference type="NCBI Taxonomy" id="682795"/>
    <lineage>
        <taxon>Bacteria</taxon>
        <taxon>Pseudomonadati</taxon>
        <taxon>Acidobacteriota</taxon>
        <taxon>Terriglobia</taxon>
        <taxon>Terriglobales</taxon>
        <taxon>Acidobacteriaceae</taxon>
        <taxon>Granulicella</taxon>
    </lineage>
</organism>
<dbReference type="STRING" id="682795.AciX8_0756"/>
<name>G8NRZ2_GRAMM</name>
<sequence>MLLFVPKHNVRGEAGEKRETAGSLPFGFAQGRNDNQKSKGKSKSKGKGKNR</sequence>
<accession>G8NRZ2</accession>
<dbReference type="EMBL" id="CP003130">
    <property type="protein sequence ID" value="AEU35105.1"/>
    <property type="molecule type" value="Genomic_DNA"/>
</dbReference>
<dbReference type="KEGG" id="gma:AciX8_0756"/>
<keyword evidence="3" id="KW-1185">Reference proteome</keyword>
<evidence type="ECO:0000313" key="2">
    <source>
        <dbReference type="EMBL" id="AEU35105.1"/>
    </source>
</evidence>
<dbReference type="HOGENOM" id="CLU_3099373_0_0_0"/>
<feature type="compositionally biased region" description="Basic residues" evidence="1">
    <location>
        <begin position="38"/>
        <end position="51"/>
    </location>
</feature>
<feature type="compositionally biased region" description="Basic and acidic residues" evidence="1">
    <location>
        <begin position="10"/>
        <end position="20"/>
    </location>
</feature>
<proteinExistence type="predicted"/>
<evidence type="ECO:0000256" key="1">
    <source>
        <dbReference type="SAM" id="MobiDB-lite"/>
    </source>
</evidence>